<dbReference type="Proteomes" id="UP000077202">
    <property type="component" value="Unassembled WGS sequence"/>
</dbReference>
<evidence type="ECO:0000256" key="1">
    <source>
        <dbReference type="SAM" id="MobiDB-lite"/>
    </source>
</evidence>
<dbReference type="AlphaFoldDB" id="A0A176WS40"/>
<feature type="region of interest" description="Disordered" evidence="1">
    <location>
        <begin position="1"/>
        <end position="34"/>
    </location>
</feature>
<evidence type="ECO:0000313" key="3">
    <source>
        <dbReference type="Proteomes" id="UP000077202"/>
    </source>
</evidence>
<accession>A0A176WS40</accession>
<gene>
    <name evidence="2" type="ORF">AXG93_4052s1000</name>
</gene>
<feature type="compositionally biased region" description="Basic residues" evidence="1">
    <location>
        <begin position="1"/>
        <end position="28"/>
    </location>
</feature>
<dbReference type="EMBL" id="LVLJ01000179">
    <property type="protein sequence ID" value="OAE35363.1"/>
    <property type="molecule type" value="Genomic_DNA"/>
</dbReference>
<sequence>MKALKRQTKVMRLRTSKRRARPKKKANRKVVVSKSLKGSVAMTEEAASITDEDTRKEVNLWTARAGPSGVQNEDTVEDDVEPLGERTMTTSQGLQPSERKQPSSKKNKTHIKRATAVKTVEETKRECAEATAKVAKRVASLTLECATMTVNLQEREEHLRAKKMECEILRLNLAKKELRAAEELRTKGFRREMAVMKTERMELWGRIEARTEAHNKELQRANELMASLAEQMKKGLCFSVNCFVSVVNLCLSCAFVKLCVLSPCMVRFSLSKLSHLKLRVFDSDVPNVPGAIRDLSKFECEYSGQKAESEQFSKDLCVKFECGVGCD</sequence>
<feature type="region of interest" description="Disordered" evidence="1">
    <location>
        <begin position="86"/>
        <end position="111"/>
    </location>
</feature>
<proteinExistence type="predicted"/>
<keyword evidence="3" id="KW-1185">Reference proteome</keyword>
<protein>
    <submittedName>
        <fullName evidence="2">Uncharacterized protein</fullName>
    </submittedName>
</protein>
<reference evidence="2" key="1">
    <citation type="submission" date="2016-03" db="EMBL/GenBank/DDBJ databases">
        <title>Mechanisms controlling the formation of the plant cell surface in tip-growing cells are functionally conserved among land plants.</title>
        <authorList>
            <person name="Honkanen S."/>
            <person name="Jones V.A."/>
            <person name="Morieri G."/>
            <person name="Champion C."/>
            <person name="Hetherington A.J."/>
            <person name="Kelly S."/>
            <person name="Saint-Marcoux D."/>
            <person name="Proust H."/>
            <person name="Prescott H."/>
            <person name="Dolan L."/>
        </authorList>
    </citation>
    <scope>NUCLEOTIDE SEQUENCE [LARGE SCALE GENOMIC DNA]</scope>
    <source>
        <tissue evidence="2">Whole gametophyte</tissue>
    </source>
</reference>
<organism evidence="2 3">
    <name type="scientific">Marchantia polymorpha subsp. ruderalis</name>
    <dbReference type="NCBI Taxonomy" id="1480154"/>
    <lineage>
        <taxon>Eukaryota</taxon>
        <taxon>Viridiplantae</taxon>
        <taxon>Streptophyta</taxon>
        <taxon>Embryophyta</taxon>
        <taxon>Marchantiophyta</taxon>
        <taxon>Marchantiopsida</taxon>
        <taxon>Marchantiidae</taxon>
        <taxon>Marchantiales</taxon>
        <taxon>Marchantiaceae</taxon>
        <taxon>Marchantia</taxon>
    </lineage>
</organism>
<comment type="caution">
    <text evidence="2">The sequence shown here is derived from an EMBL/GenBank/DDBJ whole genome shotgun (WGS) entry which is preliminary data.</text>
</comment>
<evidence type="ECO:0000313" key="2">
    <source>
        <dbReference type="EMBL" id="OAE35363.1"/>
    </source>
</evidence>
<name>A0A176WS40_MARPO</name>
<feature type="compositionally biased region" description="Basic residues" evidence="1">
    <location>
        <begin position="102"/>
        <end position="111"/>
    </location>
</feature>